<evidence type="ECO:0000313" key="7">
    <source>
        <dbReference type="EMBL" id="HIX44701.1"/>
    </source>
</evidence>
<dbReference type="PANTHER" id="PTHR43133:SF25">
    <property type="entry name" value="RNA POLYMERASE SIGMA FACTOR RFAY-RELATED"/>
    <property type="match status" value="1"/>
</dbReference>
<accession>A0A9D1VQ01</accession>
<reference evidence="7" key="2">
    <citation type="submission" date="2021-04" db="EMBL/GenBank/DDBJ databases">
        <authorList>
            <person name="Gilroy R."/>
        </authorList>
    </citation>
    <scope>NUCLEOTIDE SEQUENCE</scope>
    <source>
        <strain evidence="7">ChiHjej12B11-16260</strain>
    </source>
</reference>
<protein>
    <submittedName>
        <fullName evidence="7">RNA polymerase sigma factor</fullName>
    </submittedName>
</protein>
<evidence type="ECO:0000256" key="4">
    <source>
        <dbReference type="ARBA" id="ARBA00023163"/>
    </source>
</evidence>
<dbReference type="InterPro" id="IPR013324">
    <property type="entry name" value="RNA_pol_sigma_r3/r4-like"/>
</dbReference>
<keyword evidence="3" id="KW-0731">Sigma factor</keyword>
<feature type="domain" description="RNA polymerase sigma factor 70 region 4 type 2" evidence="6">
    <location>
        <begin position="112"/>
        <end position="159"/>
    </location>
</feature>
<dbReference type="InterPro" id="IPR013249">
    <property type="entry name" value="RNA_pol_sigma70_r4_t2"/>
</dbReference>
<dbReference type="InterPro" id="IPR036388">
    <property type="entry name" value="WH-like_DNA-bd_sf"/>
</dbReference>
<evidence type="ECO:0000259" key="5">
    <source>
        <dbReference type="Pfam" id="PF04542"/>
    </source>
</evidence>
<keyword evidence="4" id="KW-0804">Transcription</keyword>
<evidence type="ECO:0000256" key="2">
    <source>
        <dbReference type="ARBA" id="ARBA00023015"/>
    </source>
</evidence>
<comment type="similarity">
    <text evidence="1">Belongs to the sigma-70 factor family. ECF subfamily.</text>
</comment>
<dbReference type="Gene3D" id="1.10.1740.10">
    <property type="match status" value="1"/>
</dbReference>
<dbReference type="SUPFAM" id="SSF88659">
    <property type="entry name" value="Sigma3 and sigma4 domains of RNA polymerase sigma factors"/>
    <property type="match status" value="1"/>
</dbReference>
<dbReference type="GO" id="GO:0016987">
    <property type="term" value="F:sigma factor activity"/>
    <property type="evidence" value="ECO:0007669"/>
    <property type="project" value="UniProtKB-KW"/>
</dbReference>
<dbReference type="AlphaFoldDB" id="A0A9D1VQ01"/>
<dbReference type="Gene3D" id="1.10.10.10">
    <property type="entry name" value="Winged helix-like DNA-binding domain superfamily/Winged helix DNA-binding domain"/>
    <property type="match status" value="1"/>
</dbReference>
<dbReference type="Pfam" id="PF04542">
    <property type="entry name" value="Sigma70_r2"/>
    <property type="match status" value="1"/>
</dbReference>
<gene>
    <name evidence="7" type="ORF">H9982_00600</name>
</gene>
<feature type="domain" description="RNA polymerase sigma-70 region 2" evidence="5">
    <location>
        <begin position="21"/>
        <end position="82"/>
    </location>
</feature>
<sequence length="169" mass="19491">MVAEKSCNEALRDAIGRYLVEHEQELYSFAKRLTRYNIADAKDLCQETACRALSNAALYKERGSIGSWIYTIMYHIFQNERKRCSKLATDAELSDFPIKDLAPAPDEIYSINEIAQAIASISCERERILMTRWLQGYSYAEIAEELDMKLGTVKSSIFRLKIYIRVMLK</sequence>
<organism evidence="7 8">
    <name type="scientific">Candidatus Barnesiella excrementipullorum</name>
    <dbReference type="NCBI Taxonomy" id="2838479"/>
    <lineage>
        <taxon>Bacteria</taxon>
        <taxon>Pseudomonadati</taxon>
        <taxon>Bacteroidota</taxon>
        <taxon>Bacteroidia</taxon>
        <taxon>Bacteroidales</taxon>
        <taxon>Barnesiellaceae</taxon>
        <taxon>Barnesiella</taxon>
    </lineage>
</organism>
<dbReference type="Proteomes" id="UP000824246">
    <property type="component" value="Unassembled WGS sequence"/>
</dbReference>
<evidence type="ECO:0000313" key="8">
    <source>
        <dbReference type="Proteomes" id="UP000824246"/>
    </source>
</evidence>
<dbReference type="InterPro" id="IPR014284">
    <property type="entry name" value="RNA_pol_sigma-70_dom"/>
</dbReference>
<dbReference type="EMBL" id="DXFB01000014">
    <property type="protein sequence ID" value="HIX44701.1"/>
    <property type="molecule type" value="Genomic_DNA"/>
</dbReference>
<dbReference type="InterPro" id="IPR013325">
    <property type="entry name" value="RNA_pol_sigma_r2"/>
</dbReference>
<evidence type="ECO:0000259" key="6">
    <source>
        <dbReference type="Pfam" id="PF08281"/>
    </source>
</evidence>
<dbReference type="Pfam" id="PF08281">
    <property type="entry name" value="Sigma70_r4_2"/>
    <property type="match status" value="1"/>
</dbReference>
<dbReference type="SUPFAM" id="SSF88946">
    <property type="entry name" value="Sigma2 domain of RNA polymerase sigma factors"/>
    <property type="match status" value="1"/>
</dbReference>
<proteinExistence type="inferred from homology"/>
<evidence type="ECO:0000256" key="1">
    <source>
        <dbReference type="ARBA" id="ARBA00010641"/>
    </source>
</evidence>
<dbReference type="NCBIfam" id="TIGR02937">
    <property type="entry name" value="sigma70-ECF"/>
    <property type="match status" value="1"/>
</dbReference>
<dbReference type="PANTHER" id="PTHR43133">
    <property type="entry name" value="RNA POLYMERASE ECF-TYPE SIGMA FACTO"/>
    <property type="match status" value="1"/>
</dbReference>
<name>A0A9D1VQ01_9BACT</name>
<dbReference type="GO" id="GO:0003677">
    <property type="term" value="F:DNA binding"/>
    <property type="evidence" value="ECO:0007669"/>
    <property type="project" value="InterPro"/>
</dbReference>
<comment type="caution">
    <text evidence="7">The sequence shown here is derived from an EMBL/GenBank/DDBJ whole genome shotgun (WGS) entry which is preliminary data.</text>
</comment>
<keyword evidence="2" id="KW-0805">Transcription regulation</keyword>
<dbReference type="InterPro" id="IPR039425">
    <property type="entry name" value="RNA_pol_sigma-70-like"/>
</dbReference>
<reference evidence="7" key="1">
    <citation type="journal article" date="2021" name="PeerJ">
        <title>Extensive microbial diversity within the chicken gut microbiome revealed by metagenomics and culture.</title>
        <authorList>
            <person name="Gilroy R."/>
            <person name="Ravi A."/>
            <person name="Getino M."/>
            <person name="Pursley I."/>
            <person name="Horton D.L."/>
            <person name="Alikhan N.F."/>
            <person name="Baker D."/>
            <person name="Gharbi K."/>
            <person name="Hall N."/>
            <person name="Watson M."/>
            <person name="Adriaenssens E.M."/>
            <person name="Foster-Nyarko E."/>
            <person name="Jarju S."/>
            <person name="Secka A."/>
            <person name="Antonio M."/>
            <person name="Oren A."/>
            <person name="Chaudhuri R.R."/>
            <person name="La Ragione R."/>
            <person name="Hildebrand F."/>
            <person name="Pallen M.J."/>
        </authorList>
    </citation>
    <scope>NUCLEOTIDE SEQUENCE</scope>
    <source>
        <strain evidence="7">ChiHjej12B11-16260</strain>
    </source>
</reference>
<evidence type="ECO:0000256" key="3">
    <source>
        <dbReference type="ARBA" id="ARBA00023082"/>
    </source>
</evidence>
<dbReference type="GO" id="GO:0006352">
    <property type="term" value="P:DNA-templated transcription initiation"/>
    <property type="evidence" value="ECO:0007669"/>
    <property type="project" value="InterPro"/>
</dbReference>
<dbReference type="InterPro" id="IPR007627">
    <property type="entry name" value="RNA_pol_sigma70_r2"/>
</dbReference>